<dbReference type="AlphaFoldDB" id="A0A1J9R3G9"/>
<evidence type="ECO:0000313" key="2">
    <source>
        <dbReference type="Proteomes" id="UP000242791"/>
    </source>
</evidence>
<proteinExistence type="predicted"/>
<name>A0A1J9R3G9_9EURO</name>
<dbReference type="VEuPathDB" id="FungiDB:ACJ73_06501"/>
<sequence>MLPGSDPEGLLSRTSLNVDSSIIPTKLMVCQNLTEILESSARFCNVPIEFHHADLTIPPKVLTTCQLWYQAHENARLIRDIHNVTQDTIVLIHFDNHE</sequence>
<gene>
    <name evidence="1" type="ORF">ACJ73_06501</name>
</gene>
<accession>A0A1J9R3G9</accession>
<organism evidence="1 2">
    <name type="scientific">Blastomyces percursus</name>
    <dbReference type="NCBI Taxonomy" id="1658174"/>
    <lineage>
        <taxon>Eukaryota</taxon>
        <taxon>Fungi</taxon>
        <taxon>Dikarya</taxon>
        <taxon>Ascomycota</taxon>
        <taxon>Pezizomycotina</taxon>
        <taxon>Eurotiomycetes</taxon>
        <taxon>Eurotiomycetidae</taxon>
        <taxon>Onygenales</taxon>
        <taxon>Ajellomycetaceae</taxon>
        <taxon>Blastomyces</taxon>
    </lineage>
</organism>
<comment type="caution">
    <text evidence="1">The sequence shown here is derived from an EMBL/GenBank/DDBJ whole genome shotgun (WGS) entry which is preliminary data.</text>
</comment>
<dbReference type="STRING" id="1658174.A0A1J9R3G9"/>
<evidence type="ECO:0000313" key="1">
    <source>
        <dbReference type="EMBL" id="OJD22157.1"/>
    </source>
</evidence>
<protein>
    <submittedName>
        <fullName evidence="1">Uncharacterized protein</fullName>
    </submittedName>
</protein>
<dbReference type="Proteomes" id="UP000242791">
    <property type="component" value="Unassembled WGS sequence"/>
</dbReference>
<dbReference type="EMBL" id="LGTZ01001152">
    <property type="protein sequence ID" value="OJD22157.1"/>
    <property type="molecule type" value="Genomic_DNA"/>
</dbReference>
<keyword evidence="2" id="KW-1185">Reference proteome</keyword>
<reference evidence="1 2" key="1">
    <citation type="submission" date="2015-08" db="EMBL/GenBank/DDBJ databases">
        <title>Emmonsia species relationships and genome sequence.</title>
        <authorList>
            <person name="Cuomo C.A."/>
            <person name="Schwartz I.S."/>
            <person name="Kenyon C."/>
            <person name="De Hoog G.S."/>
            <person name="Govender N.P."/>
            <person name="Botha A."/>
            <person name="Moreno L."/>
            <person name="De Vries M."/>
            <person name="Munoz J.F."/>
            <person name="Stielow J.B."/>
        </authorList>
    </citation>
    <scope>NUCLEOTIDE SEQUENCE [LARGE SCALE GENOMIC DNA]</scope>
    <source>
        <strain evidence="1 2">EI222</strain>
    </source>
</reference>
<dbReference type="OrthoDB" id="10253869at2759"/>